<name>A0A0P8A3Y0_9EURY</name>
<dbReference type="EMBL" id="LKCM01000439">
    <property type="protein sequence ID" value="KPQ41108.1"/>
    <property type="molecule type" value="Genomic_DNA"/>
</dbReference>
<sequence>MKSETPSFVLELPLKSTSVQESIILTRLEAGRQLYNACLGEALKRLDHIRQSREFQKVIILPDGKERTVRFKNLILLKGKTTRQD</sequence>
<protein>
    <recommendedName>
        <fullName evidence="3">Transposase</fullName>
    </recommendedName>
</protein>
<gene>
    <name evidence="1" type="ORF">MPEBLZ_04344</name>
</gene>
<comment type="caution">
    <text evidence="1">The sequence shown here is derived from an EMBL/GenBank/DDBJ whole genome shotgun (WGS) entry which is preliminary data.</text>
</comment>
<evidence type="ECO:0000313" key="2">
    <source>
        <dbReference type="Proteomes" id="UP000050360"/>
    </source>
</evidence>
<proteinExistence type="predicted"/>
<dbReference type="Proteomes" id="UP000050360">
    <property type="component" value="Unassembled WGS sequence"/>
</dbReference>
<dbReference type="AlphaFoldDB" id="A0A0P8A3Y0"/>
<dbReference type="PATRIC" id="fig|1719120.3.peg.4745"/>
<evidence type="ECO:0000313" key="1">
    <source>
        <dbReference type="EMBL" id="KPQ41108.1"/>
    </source>
</evidence>
<accession>A0A0P8A3Y0</accession>
<organism evidence="1 2">
    <name type="scientific">Candidatus Methanoperedens nitratireducens</name>
    <dbReference type="NCBI Taxonomy" id="1392998"/>
    <lineage>
        <taxon>Archaea</taxon>
        <taxon>Methanobacteriati</taxon>
        <taxon>Methanobacteriota</taxon>
        <taxon>Stenosarchaea group</taxon>
        <taxon>Methanomicrobia</taxon>
        <taxon>Methanosarcinales</taxon>
        <taxon>ANME-2 cluster</taxon>
        <taxon>Candidatus Methanoperedentaceae</taxon>
        <taxon>Candidatus Methanoperedens</taxon>
    </lineage>
</organism>
<evidence type="ECO:0008006" key="3">
    <source>
        <dbReference type="Google" id="ProtNLM"/>
    </source>
</evidence>
<reference evidence="1 2" key="1">
    <citation type="submission" date="2015-09" db="EMBL/GenBank/DDBJ databases">
        <title>A metagenomics-based metabolic model of nitrate-dependent anaerobic oxidation of methane by Methanoperedens-like archaea.</title>
        <authorList>
            <person name="Arshad A."/>
            <person name="Speth D.R."/>
            <person name="De Graaf R.M."/>
            <person name="Op Den Camp H.J."/>
            <person name="Jetten M.S."/>
            <person name="Welte C.U."/>
        </authorList>
    </citation>
    <scope>NUCLEOTIDE SEQUENCE [LARGE SCALE GENOMIC DNA]</scope>
</reference>